<comment type="caution">
    <text evidence="1">The sequence shown here is derived from an EMBL/GenBank/DDBJ whole genome shotgun (WGS) entry which is preliminary data.</text>
</comment>
<sequence length="91" mass="9876">MTAILTLIYCWLQEFFFSLTDWGLGIWDSVLSVADSTLSTIGTAGLTLPVIPDQYAWVLGATGMSQALAIVASAMGTRFILQTIPFVRWGS</sequence>
<accession>A0ABN7LJA2</accession>
<name>A0ABN7LJA2_9BACT</name>
<gene>
    <name evidence="1" type="ORF">NSPZN2_30298</name>
</gene>
<organism evidence="1 2">
    <name type="scientific">Nitrospira defluvii</name>
    <dbReference type="NCBI Taxonomy" id="330214"/>
    <lineage>
        <taxon>Bacteria</taxon>
        <taxon>Pseudomonadati</taxon>
        <taxon>Nitrospirota</taxon>
        <taxon>Nitrospiria</taxon>
        <taxon>Nitrospirales</taxon>
        <taxon>Nitrospiraceae</taxon>
        <taxon>Nitrospira</taxon>
    </lineage>
</organism>
<dbReference type="RefSeq" id="WP_213042475.1">
    <property type="nucleotide sequence ID" value="NZ_CAJNBJ010000016.1"/>
</dbReference>
<evidence type="ECO:0000313" key="1">
    <source>
        <dbReference type="EMBL" id="CAE6753694.1"/>
    </source>
</evidence>
<proteinExistence type="predicted"/>
<evidence type="ECO:0000313" key="2">
    <source>
        <dbReference type="Proteomes" id="UP000675880"/>
    </source>
</evidence>
<evidence type="ECO:0008006" key="3">
    <source>
        <dbReference type="Google" id="ProtNLM"/>
    </source>
</evidence>
<dbReference type="EMBL" id="CAJNBJ010000016">
    <property type="protein sequence ID" value="CAE6753694.1"/>
    <property type="molecule type" value="Genomic_DNA"/>
</dbReference>
<dbReference type="Proteomes" id="UP000675880">
    <property type="component" value="Unassembled WGS sequence"/>
</dbReference>
<keyword evidence="2" id="KW-1185">Reference proteome</keyword>
<reference evidence="1 2" key="1">
    <citation type="submission" date="2021-02" db="EMBL/GenBank/DDBJ databases">
        <authorList>
            <person name="Han P."/>
        </authorList>
    </citation>
    <scope>NUCLEOTIDE SEQUENCE [LARGE SCALE GENOMIC DNA]</scope>
    <source>
        <strain evidence="1">Candidatus Nitrospira sp. ZN2</strain>
    </source>
</reference>
<dbReference type="Pfam" id="PF10734">
    <property type="entry name" value="DUF2523"/>
    <property type="match status" value="1"/>
</dbReference>
<protein>
    <recommendedName>
        <fullName evidence="3">DUF2523 domain-containing protein</fullName>
    </recommendedName>
</protein>
<dbReference type="InterPro" id="IPR019670">
    <property type="entry name" value="DUF2523"/>
</dbReference>